<name>A0A5M9J2X7_9PSED</name>
<reference evidence="2 3" key="1">
    <citation type="journal article" date="2018" name="Plant Biotechnol. Rep.">
        <title>Diversity and antifungal activity of endophytic bacteria associated with Panax ginseng seedlings.</title>
        <authorList>
            <person name="Park J.M."/>
            <person name="Hong C.E."/>
            <person name="Jo S.H."/>
        </authorList>
    </citation>
    <scope>NUCLEOTIDE SEQUENCE [LARGE SCALE GENOMIC DNA]</scope>
    <source>
        <strain evidence="2 3">PgKB38</strain>
    </source>
</reference>
<dbReference type="Pfam" id="PF13577">
    <property type="entry name" value="SnoaL_4"/>
    <property type="match status" value="1"/>
</dbReference>
<feature type="domain" description="SnoaL-like" evidence="1">
    <location>
        <begin position="8"/>
        <end position="134"/>
    </location>
</feature>
<protein>
    <recommendedName>
        <fullName evidence="1">SnoaL-like domain-containing protein</fullName>
    </recommendedName>
</protein>
<dbReference type="InterPro" id="IPR032710">
    <property type="entry name" value="NTF2-like_dom_sf"/>
</dbReference>
<dbReference type="AlphaFoldDB" id="A0A5M9J2X7"/>
<accession>A0A5M9J2X7</accession>
<dbReference type="EMBL" id="VTFH01000001">
    <property type="protein sequence ID" value="KAA8562763.1"/>
    <property type="molecule type" value="Genomic_DNA"/>
</dbReference>
<evidence type="ECO:0000313" key="2">
    <source>
        <dbReference type="EMBL" id="KAA8562763.1"/>
    </source>
</evidence>
<dbReference type="Proteomes" id="UP000323425">
    <property type="component" value="Unassembled WGS sequence"/>
</dbReference>
<dbReference type="InterPro" id="IPR037401">
    <property type="entry name" value="SnoaL-like"/>
</dbReference>
<dbReference type="Gene3D" id="3.10.450.50">
    <property type="match status" value="1"/>
</dbReference>
<proteinExistence type="predicted"/>
<dbReference type="CDD" id="cd00531">
    <property type="entry name" value="NTF2_like"/>
    <property type="match status" value="1"/>
</dbReference>
<comment type="caution">
    <text evidence="2">The sequence shown here is derived from an EMBL/GenBank/DDBJ whole genome shotgun (WGS) entry which is preliminary data.</text>
</comment>
<dbReference type="SUPFAM" id="SSF54427">
    <property type="entry name" value="NTF2-like"/>
    <property type="match status" value="1"/>
</dbReference>
<evidence type="ECO:0000313" key="3">
    <source>
        <dbReference type="Proteomes" id="UP000323425"/>
    </source>
</evidence>
<evidence type="ECO:0000259" key="1">
    <source>
        <dbReference type="Pfam" id="PF13577"/>
    </source>
</evidence>
<dbReference type="RefSeq" id="WP_190362343.1">
    <property type="nucleotide sequence ID" value="NZ_VTFH01000001.1"/>
</dbReference>
<sequence>MSELPASLGDSLQIIALLNQYAWAYDTHDLELLGSVFSPDASTRGAITGSSQSWGPWKGREEIVSKLGAIRDSQSDQRRHQISTPVFVSLTEKTAVLRTYLALYAVISPNPPKLVATGTYIAELSKRDGRWAIDLLDAQLDSEF</sequence>
<organism evidence="2 3">
    <name type="scientific">Pseudomonas extremaustralis</name>
    <dbReference type="NCBI Taxonomy" id="359110"/>
    <lineage>
        <taxon>Bacteria</taxon>
        <taxon>Pseudomonadati</taxon>
        <taxon>Pseudomonadota</taxon>
        <taxon>Gammaproteobacteria</taxon>
        <taxon>Pseudomonadales</taxon>
        <taxon>Pseudomonadaceae</taxon>
        <taxon>Pseudomonas</taxon>
    </lineage>
</organism>
<gene>
    <name evidence="2" type="ORF">FX985_02829</name>
</gene>